<sequence>MPMNWNVTEAKKVGESLATDGSGKMIRHFTIETAVSELEFAFLTKGSDVPYTGFYNVEYYDEKDSGAPVRFVMPSREFIITKYVEKEIDMPPWESSTWDPSPSCRSGDPNEDLTLPAKMNMNHALFNERDRAIVDAVIEGEIQGINATGLTSPWRSRKLQSFSLLMDMILRMINDIQARAAVAPNCDPEGTCYGNGATTTVFEFNFKKLAFGISAWDAGCGLESIGFEADCPYGSTCYGKCAGTTPALCKSKYDMTCEIGIKINPINSIRDSTIRDALNRFLPNAEAGVKLGYTFASKTVSITAYGSFQAGHMGRRRQMLAAGDAPFSELSSDAYAEWDELEQEAIYQAHKRKLSSYSGDRELLWGKWGIAASVEGTGRYTIPTKQFSFAVSVSGEVCLFFCFGVSASIDTA</sequence>
<dbReference type="AlphaFoldDB" id="C1EJB2"/>
<dbReference type="KEGG" id="mis:MICPUN_109649"/>
<organism evidence="1 2">
    <name type="scientific">Micromonas commoda (strain RCC299 / NOUM17 / CCMP2709)</name>
    <name type="common">Picoplanktonic green alga</name>
    <dbReference type="NCBI Taxonomy" id="296587"/>
    <lineage>
        <taxon>Eukaryota</taxon>
        <taxon>Viridiplantae</taxon>
        <taxon>Chlorophyta</taxon>
        <taxon>Mamiellophyceae</taxon>
        <taxon>Mamiellales</taxon>
        <taxon>Mamiellaceae</taxon>
        <taxon>Micromonas</taxon>
    </lineage>
</organism>
<name>C1EJB2_MICCC</name>
<evidence type="ECO:0000313" key="2">
    <source>
        <dbReference type="Proteomes" id="UP000002009"/>
    </source>
</evidence>
<dbReference type="Proteomes" id="UP000002009">
    <property type="component" value="Chromosome 16"/>
</dbReference>
<gene>
    <name evidence="1" type="ORF">MICPUN_109649</name>
</gene>
<keyword evidence="2" id="KW-1185">Reference proteome</keyword>
<protein>
    <submittedName>
        <fullName evidence="1">Uncharacterized protein</fullName>
    </submittedName>
</protein>
<dbReference type="InParanoid" id="C1EJB2"/>
<dbReference type="EMBL" id="CP001334">
    <property type="protein sequence ID" value="ACO68155.1"/>
    <property type="molecule type" value="Genomic_DNA"/>
</dbReference>
<evidence type="ECO:0000313" key="1">
    <source>
        <dbReference type="EMBL" id="ACO68155.1"/>
    </source>
</evidence>
<reference evidence="1 2" key="1">
    <citation type="journal article" date="2009" name="Science">
        <title>Green evolution and dynamic adaptations revealed by genomes of the marine picoeukaryotes Micromonas.</title>
        <authorList>
            <person name="Worden A.Z."/>
            <person name="Lee J.H."/>
            <person name="Mock T."/>
            <person name="Rouze P."/>
            <person name="Simmons M.P."/>
            <person name="Aerts A.L."/>
            <person name="Allen A.E."/>
            <person name="Cuvelier M.L."/>
            <person name="Derelle E."/>
            <person name="Everett M.V."/>
            <person name="Foulon E."/>
            <person name="Grimwood J."/>
            <person name="Gundlach H."/>
            <person name="Henrissat B."/>
            <person name="Napoli C."/>
            <person name="McDonald S.M."/>
            <person name="Parker M.S."/>
            <person name="Rombauts S."/>
            <person name="Salamov A."/>
            <person name="Von Dassow P."/>
            <person name="Badger J.H."/>
            <person name="Coutinho P.M."/>
            <person name="Demir E."/>
            <person name="Dubchak I."/>
            <person name="Gentemann C."/>
            <person name="Eikrem W."/>
            <person name="Gready J.E."/>
            <person name="John U."/>
            <person name="Lanier W."/>
            <person name="Lindquist E.A."/>
            <person name="Lucas S."/>
            <person name="Mayer K.F."/>
            <person name="Moreau H."/>
            <person name="Not F."/>
            <person name="Otillar R."/>
            <person name="Panaud O."/>
            <person name="Pangilinan J."/>
            <person name="Paulsen I."/>
            <person name="Piegu B."/>
            <person name="Poliakov A."/>
            <person name="Robbens S."/>
            <person name="Schmutz J."/>
            <person name="Toulza E."/>
            <person name="Wyss T."/>
            <person name="Zelensky A."/>
            <person name="Zhou K."/>
            <person name="Armbrust E.V."/>
            <person name="Bhattacharya D."/>
            <person name="Goodenough U.W."/>
            <person name="Van de Peer Y."/>
            <person name="Grigoriev I.V."/>
        </authorList>
    </citation>
    <scope>NUCLEOTIDE SEQUENCE [LARGE SCALE GENOMIC DNA]</scope>
    <source>
        <strain evidence="2">RCC299 / NOUM17</strain>
    </source>
</reference>
<accession>C1EJB2</accession>
<proteinExistence type="predicted"/>
<dbReference type="GeneID" id="8249683"/>
<dbReference type="RefSeq" id="XP_002506897.1">
    <property type="nucleotide sequence ID" value="XM_002506851.1"/>
</dbReference>